<keyword evidence="6" id="KW-0378">Hydrolase</keyword>
<evidence type="ECO:0000313" key="13">
    <source>
        <dbReference type="EMBL" id="MBD2559741.1"/>
    </source>
</evidence>
<comment type="caution">
    <text evidence="13">The sequence shown here is derived from an EMBL/GenBank/DDBJ whole genome shotgun (WGS) entry which is preliminary data.</text>
</comment>
<feature type="transmembrane region" description="Helical" evidence="11">
    <location>
        <begin position="20"/>
        <end position="40"/>
    </location>
</feature>
<dbReference type="RefSeq" id="WP_190890698.1">
    <property type="nucleotide sequence ID" value="NZ_JACJTE010000003.1"/>
</dbReference>
<evidence type="ECO:0000256" key="3">
    <source>
        <dbReference type="ARBA" id="ARBA00022670"/>
    </source>
</evidence>
<feature type="transmembrane region" description="Helical" evidence="11">
    <location>
        <begin position="177"/>
        <end position="194"/>
    </location>
</feature>
<keyword evidence="9" id="KW-0482">Metalloprotease</keyword>
<feature type="domain" description="Peptidase M48" evidence="12">
    <location>
        <begin position="101"/>
        <end position="316"/>
    </location>
</feature>
<keyword evidence="2" id="KW-1003">Cell membrane</keyword>
<feature type="transmembrane region" description="Helical" evidence="11">
    <location>
        <begin position="52"/>
        <end position="70"/>
    </location>
</feature>
<proteinExistence type="predicted"/>
<evidence type="ECO:0000256" key="7">
    <source>
        <dbReference type="ARBA" id="ARBA00022833"/>
    </source>
</evidence>
<evidence type="ECO:0000256" key="10">
    <source>
        <dbReference type="ARBA" id="ARBA00023136"/>
    </source>
</evidence>
<sequence length="644" mass="70918">MNFFEHQDRARQNTQQLIGLFSLSIAVMIMAIYIATLFLLGMAPRVWWHPGIFLYVAGITIVAIAVGSLYKIACLRQGGSIIAQELGGRLLLPDTADEQGRQLLNIVEEMVIASGISVPEVYLLERETGINAFAAGFTPNDAVIGVTRGTLEHLSRDELQGVIGHEFSHILNGDMRLNLRLVGLLHGILFIYLTGELLWRIRGSFRLGKEDKGLPIWAFGLALMAIGGIGLLCGRLIKAAVSRQREFLADASAVQFTRNPNGLTGVFQKLQQMDSRLIAPGAEAASHMFFGNALNPSFWEDMFSTHPPLAERIRRVGGLNVSHLPAMPSRNQTRSPSQESLTMGFAGSSNAMPEKKVVNQVGSVTPEHFAHAQALLSQLPESLRLGAREQESAMAIAFALALDTENLQIQERQIAWLREVQPAELVDKTLELSSEISQLDPSIRLPLVDLAVPVLRQNSAKECQRLCKCVHGLTVATGSLSLWHFVLQLILWHRLQPSINPTLVTTVEFTSIEQIWPDSLLVLSVIARVGNSQPDASTEDIAYAFRSGVFRLPKAGEQEKPEIPLSCNFTELKKSIERLRLASPKLKQAIVDACAHTVLLDNKVTQSEADLLRAIAMTLDCPIPPFLNPQRSISKQKQSSPKRS</sequence>
<evidence type="ECO:0000256" key="8">
    <source>
        <dbReference type="ARBA" id="ARBA00022989"/>
    </source>
</evidence>
<reference evidence="13 14" key="1">
    <citation type="journal article" date="2020" name="ISME J.">
        <title>Comparative genomics reveals insights into cyanobacterial evolution and habitat adaptation.</title>
        <authorList>
            <person name="Chen M.Y."/>
            <person name="Teng W.K."/>
            <person name="Zhao L."/>
            <person name="Hu C.X."/>
            <person name="Zhou Y.K."/>
            <person name="Han B.P."/>
            <person name="Song L.R."/>
            <person name="Shu W.S."/>
        </authorList>
    </citation>
    <scope>NUCLEOTIDE SEQUENCE [LARGE SCALE GENOMIC DNA]</scope>
    <source>
        <strain evidence="13 14">FACHB-391</strain>
    </source>
</reference>
<evidence type="ECO:0000259" key="12">
    <source>
        <dbReference type="Pfam" id="PF01435"/>
    </source>
</evidence>
<dbReference type="Proteomes" id="UP000604661">
    <property type="component" value="Unassembled WGS sequence"/>
</dbReference>
<keyword evidence="7" id="KW-0862">Zinc</keyword>
<evidence type="ECO:0000256" key="9">
    <source>
        <dbReference type="ARBA" id="ARBA00023049"/>
    </source>
</evidence>
<evidence type="ECO:0000256" key="11">
    <source>
        <dbReference type="SAM" id="Phobius"/>
    </source>
</evidence>
<dbReference type="InterPro" id="IPR001915">
    <property type="entry name" value="Peptidase_M48"/>
</dbReference>
<dbReference type="EMBL" id="JACJTE010000003">
    <property type="protein sequence ID" value="MBD2559741.1"/>
    <property type="molecule type" value="Genomic_DNA"/>
</dbReference>
<dbReference type="Pfam" id="PF01435">
    <property type="entry name" value="Peptidase_M48"/>
    <property type="match status" value="1"/>
</dbReference>
<keyword evidence="5" id="KW-0479">Metal-binding</keyword>
<keyword evidence="3" id="KW-0645">Protease</keyword>
<feature type="transmembrane region" description="Helical" evidence="11">
    <location>
        <begin position="214"/>
        <end position="237"/>
    </location>
</feature>
<organism evidence="13 14">
    <name type="scientific">Nostoc linckia FACHB-391</name>
    <dbReference type="NCBI Taxonomy" id="2692906"/>
    <lineage>
        <taxon>Bacteria</taxon>
        <taxon>Bacillati</taxon>
        <taxon>Cyanobacteriota</taxon>
        <taxon>Cyanophyceae</taxon>
        <taxon>Nostocales</taxon>
        <taxon>Nostocaceae</taxon>
        <taxon>Nostoc</taxon>
    </lineage>
</organism>
<name>A0ABR8EQ92_NOSLI</name>
<accession>A0ABR8EQ92</accession>
<keyword evidence="10 11" id="KW-0472">Membrane</keyword>
<protein>
    <submittedName>
        <fullName evidence="13">M48 family metallopeptidase</fullName>
    </submittedName>
</protein>
<comment type="cofactor">
    <cofactor evidence="1">
        <name>Zn(2+)</name>
        <dbReference type="ChEBI" id="CHEBI:29105"/>
    </cofactor>
</comment>
<keyword evidence="14" id="KW-1185">Reference proteome</keyword>
<evidence type="ECO:0000256" key="5">
    <source>
        <dbReference type="ARBA" id="ARBA00022723"/>
    </source>
</evidence>
<dbReference type="InterPro" id="IPR050083">
    <property type="entry name" value="HtpX_protease"/>
</dbReference>
<evidence type="ECO:0000256" key="6">
    <source>
        <dbReference type="ARBA" id="ARBA00022801"/>
    </source>
</evidence>
<evidence type="ECO:0000256" key="1">
    <source>
        <dbReference type="ARBA" id="ARBA00001947"/>
    </source>
</evidence>
<dbReference type="CDD" id="cd07340">
    <property type="entry name" value="M48B_Htpx_like"/>
    <property type="match status" value="1"/>
</dbReference>
<gene>
    <name evidence="13" type="ORF">H6G95_03720</name>
</gene>
<dbReference type="Gene3D" id="3.30.2010.10">
    <property type="entry name" value="Metalloproteases ('zincins'), catalytic domain"/>
    <property type="match status" value="1"/>
</dbReference>
<dbReference type="PANTHER" id="PTHR43221">
    <property type="entry name" value="PROTEASE HTPX"/>
    <property type="match status" value="1"/>
</dbReference>
<keyword evidence="4 11" id="KW-0812">Transmembrane</keyword>
<evidence type="ECO:0000256" key="4">
    <source>
        <dbReference type="ARBA" id="ARBA00022692"/>
    </source>
</evidence>
<keyword evidence="8 11" id="KW-1133">Transmembrane helix</keyword>
<evidence type="ECO:0000256" key="2">
    <source>
        <dbReference type="ARBA" id="ARBA00022475"/>
    </source>
</evidence>
<dbReference type="PANTHER" id="PTHR43221:SF2">
    <property type="entry name" value="PROTEASE HTPX HOMOLOG"/>
    <property type="match status" value="1"/>
</dbReference>
<evidence type="ECO:0000313" key="14">
    <source>
        <dbReference type="Proteomes" id="UP000604661"/>
    </source>
</evidence>